<dbReference type="EMBL" id="JACCEW010000008">
    <property type="protein sequence ID" value="NYT38856.1"/>
    <property type="molecule type" value="Genomic_DNA"/>
</dbReference>
<accession>A0A853FLT0</accession>
<reference evidence="1 2" key="1">
    <citation type="submission" date="2020-07" db="EMBL/GenBank/DDBJ databases">
        <title>Taxonomic revisions and descriptions of new bacterial species based on genomic comparisons in the high-G+C-content subgroup of the family Alcaligenaceae.</title>
        <authorList>
            <person name="Szabo A."/>
            <person name="Felfoldi T."/>
        </authorList>
    </citation>
    <scope>NUCLEOTIDE SEQUENCE [LARGE SCALE GENOMIC DNA]</scope>
    <source>
        <strain evidence="1 2">DSM 25264</strain>
    </source>
</reference>
<dbReference type="AlphaFoldDB" id="A0A853FLT0"/>
<gene>
    <name evidence="1" type="ORF">H0A68_18430</name>
</gene>
<keyword evidence="2" id="KW-1185">Reference proteome</keyword>
<organism evidence="1 2">
    <name type="scientific">Allopusillimonas soli</name>
    <dbReference type="NCBI Taxonomy" id="659016"/>
    <lineage>
        <taxon>Bacteria</taxon>
        <taxon>Pseudomonadati</taxon>
        <taxon>Pseudomonadota</taxon>
        <taxon>Betaproteobacteria</taxon>
        <taxon>Burkholderiales</taxon>
        <taxon>Alcaligenaceae</taxon>
        <taxon>Allopusillimonas</taxon>
    </lineage>
</organism>
<sequence>MQYTEVSNLHYTASDGSLIGMDVFFVELGETVPFNACAADIEAHGVELYNRAVAGDFGPIAPFVAPAPIIPQRVTAAQGGIALIQAGLMDAVQAAVDDAQTPAEVKWAWAKARDWERPSPALAYLADKAGITSAQMDDLFTAAAQIQA</sequence>
<dbReference type="OrthoDB" id="6591187at2"/>
<dbReference type="Proteomes" id="UP000580517">
    <property type="component" value="Unassembled WGS sequence"/>
</dbReference>
<comment type="caution">
    <text evidence="1">The sequence shown here is derived from an EMBL/GenBank/DDBJ whole genome shotgun (WGS) entry which is preliminary data.</text>
</comment>
<dbReference type="RefSeq" id="WP_129971463.1">
    <property type="nucleotide sequence ID" value="NZ_JACCEW010000008.1"/>
</dbReference>
<protein>
    <submittedName>
        <fullName evidence="1">Uncharacterized protein</fullName>
    </submittedName>
</protein>
<proteinExistence type="predicted"/>
<evidence type="ECO:0000313" key="1">
    <source>
        <dbReference type="EMBL" id="NYT38856.1"/>
    </source>
</evidence>
<evidence type="ECO:0000313" key="2">
    <source>
        <dbReference type="Proteomes" id="UP000580517"/>
    </source>
</evidence>
<name>A0A853FLT0_9BURK</name>